<reference evidence="1 2" key="1">
    <citation type="journal article" date="2019" name="Sci. Rep.">
        <title>Orb-weaving spider Araneus ventricosus genome elucidates the spidroin gene catalogue.</title>
        <authorList>
            <person name="Kono N."/>
            <person name="Nakamura H."/>
            <person name="Ohtoshi R."/>
            <person name="Moran D.A.P."/>
            <person name="Shinohara A."/>
            <person name="Yoshida Y."/>
            <person name="Fujiwara M."/>
            <person name="Mori M."/>
            <person name="Tomita M."/>
            <person name="Arakawa K."/>
        </authorList>
    </citation>
    <scope>NUCLEOTIDE SEQUENCE [LARGE SCALE GENOMIC DNA]</scope>
</reference>
<dbReference type="AlphaFoldDB" id="A0A4Y2DKQ9"/>
<dbReference type="Proteomes" id="UP000499080">
    <property type="component" value="Unassembled WGS sequence"/>
</dbReference>
<organism evidence="1 2">
    <name type="scientific">Araneus ventricosus</name>
    <name type="common">Orbweaver spider</name>
    <name type="synonym">Epeira ventricosa</name>
    <dbReference type="NCBI Taxonomy" id="182803"/>
    <lineage>
        <taxon>Eukaryota</taxon>
        <taxon>Metazoa</taxon>
        <taxon>Ecdysozoa</taxon>
        <taxon>Arthropoda</taxon>
        <taxon>Chelicerata</taxon>
        <taxon>Arachnida</taxon>
        <taxon>Araneae</taxon>
        <taxon>Araneomorphae</taxon>
        <taxon>Entelegynae</taxon>
        <taxon>Araneoidea</taxon>
        <taxon>Araneidae</taxon>
        <taxon>Araneus</taxon>
    </lineage>
</organism>
<accession>A0A4Y2DKQ9</accession>
<sequence>MASSSGLCPSPQFCVCQEAFAQVLDLLRIPTLYSPNLALCNIFIPLMFMVKPELKGTRFDTVDTVKVKAAEMMTRSLEDVPNSYGAI</sequence>
<keyword evidence="2" id="KW-1185">Reference proteome</keyword>
<evidence type="ECO:0000313" key="2">
    <source>
        <dbReference type="Proteomes" id="UP000499080"/>
    </source>
</evidence>
<evidence type="ECO:0000313" key="1">
    <source>
        <dbReference type="EMBL" id="GBM16576.1"/>
    </source>
</evidence>
<comment type="caution">
    <text evidence="1">The sequence shown here is derived from an EMBL/GenBank/DDBJ whole genome shotgun (WGS) entry which is preliminary data.</text>
</comment>
<protein>
    <submittedName>
        <fullName evidence="1">Uncharacterized protein</fullName>
    </submittedName>
</protein>
<proteinExistence type="predicted"/>
<name>A0A4Y2DKQ9_ARAVE</name>
<gene>
    <name evidence="1" type="ORF">AVEN_223506_1</name>
</gene>
<dbReference type="EMBL" id="BGPR01000376">
    <property type="protein sequence ID" value="GBM16576.1"/>
    <property type="molecule type" value="Genomic_DNA"/>
</dbReference>